<evidence type="ECO:0000256" key="2">
    <source>
        <dbReference type="SAM" id="SignalP"/>
    </source>
</evidence>
<dbReference type="PROSITE" id="PS51257">
    <property type="entry name" value="PROKAR_LIPOPROTEIN"/>
    <property type="match status" value="1"/>
</dbReference>
<evidence type="ECO:0000313" key="3">
    <source>
        <dbReference type="EMBL" id="PMC61533.1"/>
    </source>
</evidence>
<sequence length="251" mass="25683">MTLKSVVRRGALATVAAASAVALAACGAGQISQTANQVAAVDGAQNVQEAVPGGVAIRDAHIIVDPESGDAALKFSVTNQERSNYAVYTLESVEVEGAGEAQLTPVTSTKSYDAASNGEQEIPRDCQMVVDYAGAVEQYSAQADANPGCITYFSSTLDSETLAGDKSNAIGENRNVTFTFQGPEGTEEIELFVTISSYIPEAGSVDRGDNGLAEGAKPAEASDAEAGADDAARGDATTPAAEQAIGQINQQ</sequence>
<dbReference type="AlphaFoldDB" id="A0A2N6SWT2"/>
<proteinExistence type="predicted"/>
<gene>
    <name evidence="3" type="ORF">CJ204_10470</name>
</gene>
<comment type="caution">
    <text evidence="3">The sequence shown here is derived from an EMBL/GenBank/DDBJ whole genome shotgun (WGS) entry which is preliminary data.</text>
</comment>
<dbReference type="PROSITE" id="PS51318">
    <property type="entry name" value="TAT"/>
    <property type="match status" value="1"/>
</dbReference>
<protein>
    <recommendedName>
        <fullName evidence="5">Secreted protein</fullName>
    </recommendedName>
</protein>
<evidence type="ECO:0000256" key="1">
    <source>
        <dbReference type="SAM" id="MobiDB-lite"/>
    </source>
</evidence>
<name>A0A2N6SWT2_9CORY</name>
<dbReference type="RefSeq" id="WP_102214099.1">
    <property type="nucleotide sequence ID" value="NZ_PNHF01000026.1"/>
</dbReference>
<evidence type="ECO:0000313" key="4">
    <source>
        <dbReference type="Proteomes" id="UP000235363"/>
    </source>
</evidence>
<feature type="region of interest" description="Disordered" evidence="1">
    <location>
        <begin position="206"/>
        <end position="251"/>
    </location>
</feature>
<feature type="signal peptide" evidence="2">
    <location>
        <begin position="1"/>
        <end position="24"/>
    </location>
</feature>
<dbReference type="EMBL" id="PNHF01000026">
    <property type="protein sequence ID" value="PMC61533.1"/>
    <property type="molecule type" value="Genomic_DNA"/>
</dbReference>
<feature type="chain" id="PRO_5039103828" description="Secreted protein" evidence="2">
    <location>
        <begin position="25"/>
        <end position="251"/>
    </location>
</feature>
<dbReference type="InterPro" id="IPR006311">
    <property type="entry name" value="TAT_signal"/>
</dbReference>
<evidence type="ECO:0008006" key="5">
    <source>
        <dbReference type="Google" id="ProtNLM"/>
    </source>
</evidence>
<accession>A0A2N6SWT2</accession>
<dbReference type="Proteomes" id="UP000235363">
    <property type="component" value="Unassembled WGS sequence"/>
</dbReference>
<keyword evidence="2" id="KW-0732">Signal</keyword>
<organism evidence="3 4">
    <name type="scientific">Corynebacterium xerosis</name>
    <dbReference type="NCBI Taxonomy" id="1725"/>
    <lineage>
        <taxon>Bacteria</taxon>
        <taxon>Bacillati</taxon>
        <taxon>Actinomycetota</taxon>
        <taxon>Actinomycetes</taxon>
        <taxon>Mycobacteriales</taxon>
        <taxon>Corynebacteriaceae</taxon>
        <taxon>Corynebacterium</taxon>
    </lineage>
</organism>
<reference evidence="3 4" key="1">
    <citation type="submission" date="2017-09" db="EMBL/GenBank/DDBJ databases">
        <title>Bacterial strain isolated from the female urinary microbiota.</title>
        <authorList>
            <person name="Thomas-White K."/>
            <person name="Kumar N."/>
            <person name="Forster S."/>
            <person name="Putonti C."/>
            <person name="Lawley T."/>
            <person name="Wolfe A.J."/>
        </authorList>
    </citation>
    <scope>NUCLEOTIDE SEQUENCE [LARGE SCALE GENOMIC DNA]</scope>
    <source>
        <strain evidence="3 4">UMB0908</strain>
    </source>
</reference>